<reference evidence="3" key="1">
    <citation type="journal article" date="2019" name="Int. J. Syst. Evol. Microbiol.">
        <title>The Global Catalogue of Microorganisms (GCM) 10K type strain sequencing project: providing services to taxonomists for standard genome sequencing and annotation.</title>
        <authorList>
            <consortium name="The Broad Institute Genomics Platform"/>
            <consortium name="The Broad Institute Genome Sequencing Center for Infectious Disease"/>
            <person name="Wu L."/>
            <person name="Ma J."/>
        </authorList>
    </citation>
    <scope>NUCLEOTIDE SEQUENCE [LARGE SCALE GENOMIC DNA]</scope>
    <source>
        <strain evidence="3">KCTC 42498</strain>
    </source>
</reference>
<name>A0ABW5IMN2_9BACT</name>
<keyword evidence="2" id="KW-0548">Nucleotidyltransferase</keyword>
<dbReference type="RefSeq" id="WP_377508227.1">
    <property type="nucleotide sequence ID" value="NZ_JBHULU010000017.1"/>
</dbReference>
<dbReference type="InterPro" id="IPR035985">
    <property type="entry name" value="Ubiquitin-activating_enz"/>
</dbReference>
<dbReference type="PANTHER" id="PTHR10953">
    <property type="entry name" value="UBIQUITIN-ACTIVATING ENZYME E1"/>
    <property type="match status" value="1"/>
</dbReference>
<evidence type="ECO:0000313" key="2">
    <source>
        <dbReference type="EMBL" id="MFD2514816.1"/>
    </source>
</evidence>
<feature type="domain" description="Rhodanese" evidence="1">
    <location>
        <begin position="287"/>
        <end position="362"/>
    </location>
</feature>
<dbReference type="Proteomes" id="UP001597544">
    <property type="component" value="Unassembled WGS sequence"/>
</dbReference>
<dbReference type="InterPro" id="IPR000594">
    <property type="entry name" value="ThiF_NAD_FAD-bd"/>
</dbReference>
<gene>
    <name evidence="2" type="primary">moeB</name>
    <name evidence="2" type="ORF">ACFSRY_13150</name>
</gene>
<keyword evidence="3" id="KW-1185">Reference proteome</keyword>
<protein>
    <submittedName>
        <fullName evidence="2">Molybdopterin-synthase adenylyltransferase MoeB</fullName>
    </submittedName>
</protein>
<dbReference type="Gene3D" id="3.40.50.720">
    <property type="entry name" value="NAD(P)-binding Rossmann-like Domain"/>
    <property type="match status" value="1"/>
</dbReference>
<sequence>MERLGQGFLKHMLQPEEIKRYSRHLILPEIGHEGQAKLKQAKVLMVGAGGLGCPVLQYLTAAGVGTIGIVDDDVVDESNLQRQILYWVEDIGRKKATVAAEKLAKQNPFVKFHTYTERLAAANADKLFADYDLIIDGSDNFPTRYLVNDVCLALNKPLVFGSIFKFEGQVSVFNYQGGPTYRCIYPTSTAPKEMPNCSEIGVLGVLPGLIGSYMANEAIKVICQIGSVLSGKLLVLNSLENTTSIFSFERTAAVPDTECDTAPAIACASSTPVRDISYNELKQWLATAESVYLVDVREQHEYEMFNLGGVNIPLSSLPERLHTLKEIKNIVFCCLSGKRSQYAATLLANTQFKGSIYNLKDGVKPFT</sequence>
<dbReference type="Pfam" id="PF00581">
    <property type="entry name" value="Rhodanese"/>
    <property type="match status" value="1"/>
</dbReference>
<dbReference type="GO" id="GO:0016779">
    <property type="term" value="F:nucleotidyltransferase activity"/>
    <property type="evidence" value="ECO:0007669"/>
    <property type="project" value="UniProtKB-KW"/>
</dbReference>
<dbReference type="CDD" id="cd00158">
    <property type="entry name" value="RHOD"/>
    <property type="match status" value="1"/>
</dbReference>
<dbReference type="PANTHER" id="PTHR10953:SF102">
    <property type="entry name" value="ADENYLYLTRANSFERASE AND SULFURTRANSFERASE MOCS3"/>
    <property type="match status" value="1"/>
</dbReference>
<dbReference type="InterPro" id="IPR045886">
    <property type="entry name" value="ThiF/MoeB/HesA"/>
</dbReference>
<dbReference type="NCBIfam" id="NF004281">
    <property type="entry name" value="PRK05690.1"/>
    <property type="match status" value="1"/>
</dbReference>
<accession>A0ABW5IMN2</accession>
<dbReference type="SUPFAM" id="SSF69572">
    <property type="entry name" value="Activating enzymes of the ubiquitin-like proteins"/>
    <property type="match status" value="1"/>
</dbReference>
<dbReference type="Gene3D" id="3.40.250.10">
    <property type="entry name" value="Rhodanese-like domain"/>
    <property type="match status" value="1"/>
</dbReference>
<dbReference type="Pfam" id="PF00899">
    <property type="entry name" value="ThiF"/>
    <property type="match status" value="1"/>
</dbReference>
<dbReference type="SMART" id="SM00450">
    <property type="entry name" value="RHOD"/>
    <property type="match status" value="1"/>
</dbReference>
<proteinExistence type="predicted"/>
<evidence type="ECO:0000259" key="1">
    <source>
        <dbReference type="PROSITE" id="PS50206"/>
    </source>
</evidence>
<dbReference type="PROSITE" id="PS50206">
    <property type="entry name" value="RHODANESE_3"/>
    <property type="match status" value="1"/>
</dbReference>
<keyword evidence="2" id="KW-0808">Transferase</keyword>
<evidence type="ECO:0000313" key="3">
    <source>
        <dbReference type="Proteomes" id="UP001597544"/>
    </source>
</evidence>
<dbReference type="InterPro" id="IPR001763">
    <property type="entry name" value="Rhodanese-like_dom"/>
</dbReference>
<dbReference type="CDD" id="cd00757">
    <property type="entry name" value="ThiF_MoeB_HesA_family"/>
    <property type="match status" value="1"/>
</dbReference>
<dbReference type="InterPro" id="IPR036873">
    <property type="entry name" value="Rhodanese-like_dom_sf"/>
</dbReference>
<comment type="caution">
    <text evidence="2">The sequence shown here is derived from an EMBL/GenBank/DDBJ whole genome shotgun (WGS) entry which is preliminary data.</text>
</comment>
<organism evidence="2 3">
    <name type="scientific">Pontibacter locisalis</name>
    <dbReference type="NCBI Taxonomy" id="1719035"/>
    <lineage>
        <taxon>Bacteria</taxon>
        <taxon>Pseudomonadati</taxon>
        <taxon>Bacteroidota</taxon>
        <taxon>Cytophagia</taxon>
        <taxon>Cytophagales</taxon>
        <taxon>Hymenobacteraceae</taxon>
        <taxon>Pontibacter</taxon>
    </lineage>
</organism>
<dbReference type="EMBL" id="JBHULU010000017">
    <property type="protein sequence ID" value="MFD2514816.1"/>
    <property type="molecule type" value="Genomic_DNA"/>
</dbReference>